<evidence type="ECO:0000313" key="3">
    <source>
        <dbReference type="Proteomes" id="UP000823775"/>
    </source>
</evidence>
<reference evidence="2 3" key="1">
    <citation type="journal article" date="2021" name="BMC Genomics">
        <title>Datura genome reveals duplications of psychoactive alkaloid biosynthetic genes and high mutation rate following tissue culture.</title>
        <authorList>
            <person name="Rajewski A."/>
            <person name="Carter-House D."/>
            <person name="Stajich J."/>
            <person name="Litt A."/>
        </authorList>
    </citation>
    <scope>NUCLEOTIDE SEQUENCE [LARGE SCALE GENOMIC DNA]</scope>
    <source>
        <strain evidence="2">AR-01</strain>
    </source>
</reference>
<evidence type="ECO:0000313" key="2">
    <source>
        <dbReference type="EMBL" id="MCD7450597.1"/>
    </source>
</evidence>
<dbReference type="Proteomes" id="UP000823775">
    <property type="component" value="Unassembled WGS sequence"/>
</dbReference>
<sequence length="113" mass="12357">MQQTGRNLKSRLPVVAKPKQCKERSSDGVPSKILAHPNDAIGKVYGAEHSGRVRGLGGNVCSSVAFGMPINSISYANFESSSNMSHQRVEDPEKHIETLEEKLTGYEETKEKA</sequence>
<feature type="region of interest" description="Disordered" evidence="1">
    <location>
        <begin position="1"/>
        <end position="34"/>
    </location>
</feature>
<evidence type="ECO:0000256" key="1">
    <source>
        <dbReference type="SAM" id="MobiDB-lite"/>
    </source>
</evidence>
<name>A0ABS8RUU8_DATST</name>
<proteinExistence type="predicted"/>
<comment type="caution">
    <text evidence="2">The sequence shown here is derived from an EMBL/GenBank/DDBJ whole genome shotgun (WGS) entry which is preliminary data.</text>
</comment>
<dbReference type="EMBL" id="JACEIK010000138">
    <property type="protein sequence ID" value="MCD7450597.1"/>
    <property type="molecule type" value="Genomic_DNA"/>
</dbReference>
<keyword evidence="3" id="KW-1185">Reference proteome</keyword>
<accession>A0ABS8RUU8</accession>
<organism evidence="2 3">
    <name type="scientific">Datura stramonium</name>
    <name type="common">Jimsonweed</name>
    <name type="synonym">Common thornapple</name>
    <dbReference type="NCBI Taxonomy" id="4076"/>
    <lineage>
        <taxon>Eukaryota</taxon>
        <taxon>Viridiplantae</taxon>
        <taxon>Streptophyta</taxon>
        <taxon>Embryophyta</taxon>
        <taxon>Tracheophyta</taxon>
        <taxon>Spermatophyta</taxon>
        <taxon>Magnoliopsida</taxon>
        <taxon>eudicotyledons</taxon>
        <taxon>Gunneridae</taxon>
        <taxon>Pentapetalae</taxon>
        <taxon>asterids</taxon>
        <taxon>lamiids</taxon>
        <taxon>Solanales</taxon>
        <taxon>Solanaceae</taxon>
        <taxon>Solanoideae</taxon>
        <taxon>Datureae</taxon>
        <taxon>Datura</taxon>
    </lineage>
</organism>
<gene>
    <name evidence="2" type="ORF">HAX54_007393</name>
</gene>
<protein>
    <submittedName>
        <fullName evidence="2">Uncharacterized protein</fullName>
    </submittedName>
</protein>